<feature type="region of interest" description="Disordered" evidence="1">
    <location>
        <begin position="375"/>
        <end position="415"/>
    </location>
</feature>
<organism evidence="2 3">
    <name type="scientific">Panagrellus redivivus</name>
    <name type="common">Microworm</name>
    <dbReference type="NCBI Taxonomy" id="6233"/>
    <lineage>
        <taxon>Eukaryota</taxon>
        <taxon>Metazoa</taxon>
        <taxon>Ecdysozoa</taxon>
        <taxon>Nematoda</taxon>
        <taxon>Chromadorea</taxon>
        <taxon>Rhabditida</taxon>
        <taxon>Tylenchina</taxon>
        <taxon>Panagrolaimomorpha</taxon>
        <taxon>Panagrolaimoidea</taxon>
        <taxon>Panagrolaimidae</taxon>
        <taxon>Panagrellus</taxon>
    </lineage>
</organism>
<evidence type="ECO:0000256" key="1">
    <source>
        <dbReference type="SAM" id="MobiDB-lite"/>
    </source>
</evidence>
<protein>
    <submittedName>
        <fullName evidence="3">HMG box domain-containing protein</fullName>
    </submittedName>
</protein>
<dbReference type="AlphaFoldDB" id="A0A7E4UN69"/>
<reference evidence="2" key="1">
    <citation type="journal article" date="2013" name="Genetics">
        <title>The draft genome and transcriptome of Panagrellus redivivus are shaped by the harsh demands of a free-living lifestyle.</title>
        <authorList>
            <person name="Srinivasan J."/>
            <person name="Dillman A.R."/>
            <person name="Macchietto M.G."/>
            <person name="Heikkinen L."/>
            <person name="Lakso M."/>
            <person name="Fracchia K.M."/>
            <person name="Antoshechkin I."/>
            <person name="Mortazavi A."/>
            <person name="Wong G."/>
            <person name="Sternberg P.W."/>
        </authorList>
    </citation>
    <scope>NUCLEOTIDE SEQUENCE [LARGE SCALE GENOMIC DNA]</scope>
    <source>
        <strain evidence="2">MT8872</strain>
    </source>
</reference>
<evidence type="ECO:0000313" key="2">
    <source>
        <dbReference type="Proteomes" id="UP000492821"/>
    </source>
</evidence>
<proteinExistence type="predicted"/>
<dbReference type="Proteomes" id="UP000492821">
    <property type="component" value="Unassembled WGS sequence"/>
</dbReference>
<sequence length="641" mass="72399">MKSGFHDNDPDNLTPPNADLIESSGQESVRNFQGPVEHVTDIHCSLMEIITQTELLTEQCPELERYSVNDDAHRKSALSLALHESVEEPPTLTPMIKGTPESVDHMPIRTPRFQRTTEASTLEKLMQARLRNWRFFNAKNKREFVRKHVLGIWKSLPMKPRELCRYSKILAKELENANLFESATDAVCFMSPIQQVLVLDILQDLPPPTLNTDKSKKTVDQQKLLNKKTKVSLKDRKKQAETIVPSSAIHSAASNVPPSTNESFYSQPEGLNIDEMLSFENLTKHAELAVLQSVPQIGTMPDTSIVCPFSTENNNGHQEDLSMTSLSLITEPRDVIALEIPAMTDTSNISQPSKKTLDNPQVLQNTASLTSLKTLEEQTKPTTPQHVTSPDTTTTNGRSSSPNRAPKNTRVRDNVKILPKPYSGFRALNKAAAKGLPKLKMPRFPPAPKSLTEQERMILQNLGMTDSLPPTQQLDHDVTMWRTAYGQHMSTYQGSMPNNNDHMFHPLAPASDWITTTNEYYHLKQPPKTMQKGGMRPHNQGMNQARSIHHEPMYYSQHHKDTYGGPMFPPQYTNNNCQKTNLSSQYQSQYPGNHYDNRQNQNGYDNSEYRNVVSQYPTQHQMNSNPGSSFPPNNNNDNQPK</sequence>
<feature type="compositionally biased region" description="Polar residues" evidence="1">
    <location>
        <begin position="612"/>
        <end position="622"/>
    </location>
</feature>
<feature type="compositionally biased region" description="Polar residues" evidence="1">
    <location>
        <begin position="380"/>
        <end position="403"/>
    </location>
</feature>
<evidence type="ECO:0000313" key="3">
    <source>
        <dbReference type="WBParaSite" id="Pan_g10767.t1"/>
    </source>
</evidence>
<name>A0A7E4UN69_PANRE</name>
<accession>A0A7E4UN69</accession>
<dbReference type="WBParaSite" id="Pan_g10767.t1">
    <property type="protein sequence ID" value="Pan_g10767.t1"/>
    <property type="gene ID" value="Pan_g10767"/>
</dbReference>
<reference evidence="3" key="2">
    <citation type="submission" date="2020-10" db="UniProtKB">
        <authorList>
            <consortium name="WormBaseParasite"/>
        </authorList>
    </citation>
    <scope>IDENTIFICATION</scope>
</reference>
<feature type="region of interest" description="Disordered" evidence="1">
    <location>
        <begin position="585"/>
        <end position="641"/>
    </location>
</feature>
<keyword evidence="2" id="KW-1185">Reference proteome</keyword>
<feature type="compositionally biased region" description="Low complexity" evidence="1">
    <location>
        <begin position="623"/>
        <end position="641"/>
    </location>
</feature>